<organism evidence="7 8">
    <name type="scientific">Mycolicibacterium vanbaalenii</name>
    <name type="common">Mycobacterium vanbaalenii</name>
    <dbReference type="NCBI Taxonomy" id="110539"/>
    <lineage>
        <taxon>Bacteria</taxon>
        <taxon>Bacillati</taxon>
        <taxon>Actinomycetota</taxon>
        <taxon>Actinomycetes</taxon>
        <taxon>Mycobacteriales</taxon>
        <taxon>Mycobacteriaceae</taxon>
        <taxon>Mycolicibacterium</taxon>
    </lineage>
</organism>
<name>A0A5S9R6C0_MYCVN</name>
<dbReference type="InterPro" id="IPR050438">
    <property type="entry name" value="LMW_PTPase"/>
</dbReference>
<dbReference type="PRINTS" id="PR00719">
    <property type="entry name" value="LMWPTPASE"/>
</dbReference>
<feature type="domain" description="Phosphotyrosine protein phosphatase I" evidence="6">
    <location>
        <begin position="32"/>
        <end position="179"/>
    </location>
</feature>
<dbReference type="PANTHER" id="PTHR11717">
    <property type="entry name" value="LOW MOLECULAR WEIGHT PROTEIN TYROSINE PHOSPHATASE"/>
    <property type="match status" value="1"/>
</dbReference>
<dbReference type="InterPro" id="IPR036196">
    <property type="entry name" value="Ptyr_pPase_sf"/>
</dbReference>
<feature type="active site" evidence="5">
    <location>
        <position position="44"/>
    </location>
</feature>
<dbReference type="Proteomes" id="UP000430146">
    <property type="component" value="Unassembled WGS sequence"/>
</dbReference>
<protein>
    <recommendedName>
        <fullName evidence="2">protein-tyrosine-phosphatase</fullName>
        <ecNumber evidence="2">3.1.3.48</ecNumber>
    </recommendedName>
</protein>
<keyword evidence="3 7" id="KW-0378">Hydrolase</keyword>
<evidence type="ECO:0000256" key="5">
    <source>
        <dbReference type="PIRSR" id="PIRSR617867-1"/>
    </source>
</evidence>
<sequence>MSDVAGGPAPVSDVAGGPAPVSDVAGKPAPALHVTFICTGNICRSPMAEKMFAHQLGERGLAEVVRVTSAGTGHWHEGEPADRRAGQVLRGHGYPTAHRAAQVGDDHLSADLVVALGRNHLRMLQHLGVPADRLRMLRSFDPRSGGHIDDVEDPYYGTHDDFEDVFTVIDAALPGLHAWVDEWLADREQVS</sequence>
<dbReference type="GO" id="GO:0004725">
    <property type="term" value="F:protein tyrosine phosphatase activity"/>
    <property type="evidence" value="ECO:0007669"/>
    <property type="project" value="UniProtKB-EC"/>
</dbReference>
<dbReference type="Pfam" id="PF01451">
    <property type="entry name" value="LMWPc"/>
    <property type="match status" value="1"/>
</dbReference>
<evidence type="ECO:0000313" key="8">
    <source>
        <dbReference type="Proteomes" id="UP000430146"/>
    </source>
</evidence>
<dbReference type="PANTHER" id="PTHR11717:SF7">
    <property type="entry name" value="LOW MOLECULAR WEIGHT PHOSPHOTYROSINE PROTEIN PHOSPHATASE"/>
    <property type="match status" value="1"/>
</dbReference>
<comment type="similarity">
    <text evidence="1">Belongs to the low molecular weight phosphotyrosine protein phosphatase family.</text>
</comment>
<evidence type="ECO:0000259" key="6">
    <source>
        <dbReference type="SMART" id="SM00226"/>
    </source>
</evidence>
<proteinExistence type="inferred from homology"/>
<dbReference type="EC" id="3.1.3.48" evidence="2"/>
<accession>A0A5S9R6C0</accession>
<dbReference type="CDD" id="cd16343">
    <property type="entry name" value="LMWPTP"/>
    <property type="match status" value="1"/>
</dbReference>
<evidence type="ECO:0000256" key="3">
    <source>
        <dbReference type="ARBA" id="ARBA00022801"/>
    </source>
</evidence>
<gene>
    <name evidence="7" type="primary">ptpA_2</name>
    <name evidence="7" type="ORF">AELLOGFF_05981</name>
</gene>
<evidence type="ECO:0000256" key="1">
    <source>
        <dbReference type="ARBA" id="ARBA00011063"/>
    </source>
</evidence>
<reference evidence="7 8" key="1">
    <citation type="submission" date="2019-11" db="EMBL/GenBank/DDBJ databases">
        <authorList>
            <person name="Holert J."/>
        </authorList>
    </citation>
    <scope>NUCLEOTIDE SEQUENCE [LARGE SCALE GENOMIC DNA]</scope>
    <source>
        <strain evidence="7">BC8_1</strain>
    </source>
</reference>
<dbReference type="AlphaFoldDB" id="A0A5S9R6C0"/>
<dbReference type="EMBL" id="CACSIP010000044">
    <property type="protein sequence ID" value="CAA0131710.1"/>
    <property type="molecule type" value="Genomic_DNA"/>
</dbReference>
<keyword evidence="4" id="KW-0904">Protein phosphatase</keyword>
<feature type="active site" description="Proton donor" evidence="5">
    <location>
        <position position="153"/>
    </location>
</feature>
<dbReference type="SMART" id="SM00226">
    <property type="entry name" value="LMWPc"/>
    <property type="match status" value="1"/>
</dbReference>
<evidence type="ECO:0000313" key="7">
    <source>
        <dbReference type="EMBL" id="CAA0131710.1"/>
    </source>
</evidence>
<dbReference type="Gene3D" id="3.40.50.2300">
    <property type="match status" value="1"/>
</dbReference>
<keyword evidence="8" id="KW-1185">Reference proteome</keyword>
<dbReference type="InterPro" id="IPR023485">
    <property type="entry name" value="Ptyr_pPase"/>
</dbReference>
<dbReference type="InterPro" id="IPR017867">
    <property type="entry name" value="Tyr_phospatase_low_mol_wt"/>
</dbReference>
<evidence type="ECO:0000256" key="2">
    <source>
        <dbReference type="ARBA" id="ARBA00013064"/>
    </source>
</evidence>
<dbReference type="SUPFAM" id="SSF52788">
    <property type="entry name" value="Phosphotyrosine protein phosphatases I"/>
    <property type="match status" value="1"/>
</dbReference>
<evidence type="ECO:0000256" key="4">
    <source>
        <dbReference type="ARBA" id="ARBA00022912"/>
    </source>
</evidence>
<feature type="active site" description="Nucleophile" evidence="5">
    <location>
        <position position="38"/>
    </location>
</feature>